<dbReference type="SUPFAM" id="SSF81383">
    <property type="entry name" value="F-box domain"/>
    <property type="match status" value="1"/>
</dbReference>
<protein>
    <recommendedName>
        <fullName evidence="1">F-box domain-containing protein</fullName>
    </recommendedName>
</protein>
<comment type="caution">
    <text evidence="2">The sequence shown here is derived from an EMBL/GenBank/DDBJ whole genome shotgun (WGS) entry which is preliminary data.</text>
</comment>
<dbReference type="InterPro" id="IPR036047">
    <property type="entry name" value="F-box-like_dom_sf"/>
</dbReference>
<dbReference type="PROSITE" id="PS50181">
    <property type="entry name" value="FBOX"/>
    <property type="match status" value="1"/>
</dbReference>
<dbReference type="SMART" id="SM00256">
    <property type="entry name" value="FBOX"/>
    <property type="match status" value="1"/>
</dbReference>
<evidence type="ECO:0000313" key="3">
    <source>
        <dbReference type="Proteomes" id="UP001465755"/>
    </source>
</evidence>
<organism evidence="2 3">
    <name type="scientific">Symbiochloris irregularis</name>
    <dbReference type="NCBI Taxonomy" id="706552"/>
    <lineage>
        <taxon>Eukaryota</taxon>
        <taxon>Viridiplantae</taxon>
        <taxon>Chlorophyta</taxon>
        <taxon>core chlorophytes</taxon>
        <taxon>Trebouxiophyceae</taxon>
        <taxon>Trebouxiales</taxon>
        <taxon>Trebouxiaceae</taxon>
        <taxon>Symbiochloris</taxon>
    </lineage>
</organism>
<accession>A0AAW1NNT3</accession>
<feature type="domain" description="F-box" evidence="1">
    <location>
        <begin position="23"/>
        <end position="69"/>
    </location>
</feature>
<dbReference type="AlphaFoldDB" id="A0AAW1NNT3"/>
<gene>
    <name evidence="2" type="ORF">WJX73_000400</name>
</gene>
<evidence type="ECO:0000313" key="2">
    <source>
        <dbReference type="EMBL" id="KAK9788310.1"/>
    </source>
</evidence>
<dbReference type="EMBL" id="JALJOQ010000228">
    <property type="protein sequence ID" value="KAK9788310.1"/>
    <property type="molecule type" value="Genomic_DNA"/>
</dbReference>
<keyword evidence="3" id="KW-1185">Reference proteome</keyword>
<evidence type="ECO:0000259" key="1">
    <source>
        <dbReference type="PROSITE" id="PS50181"/>
    </source>
</evidence>
<dbReference type="InterPro" id="IPR001810">
    <property type="entry name" value="F-box_dom"/>
</dbReference>
<name>A0AAW1NNT3_9CHLO</name>
<sequence>MTAEGWESYSACDRWKRQGMADDRQLLSLPDGVICTISSLLDFQSKVSCELVNRRLYDLLNRPGLWQRFHVTLEQLLESVDSQPIRPASTPAAR</sequence>
<reference evidence="2 3" key="1">
    <citation type="journal article" date="2024" name="Nat. Commun.">
        <title>Phylogenomics reveals the evolutionary origins of lichenization in chlorophyte algae.</title>
        <authorList>
            <person name="Puginier C."/>
            <person name="Libourel C."/>
            <person name="Otte J."/>
            <person name="Skaloud P."/>
            <person name="Haon M."/>
            <person name="Grisel S."/>
            <person name="Petersen M."/>
            <person name="Berrin J.G."/>
            <person name="Delaux P.M."/>
            <person name="Dal Grande F."/>
            <person name="Keller J."/>
        </authorList>
    </citation>
    <scope>NUCLEOTIDE SEQUENCE [LARGE SCALE GENOMIC DNA]</scope>
    <source>
        <strain evidence="2 3">SAG 2036</strain>
    </source>
</reference>
<proteinExistence type="predicted"/>
<dbReference type="Proteomes" id="UP001465755">
    <property type="component" value="Unassembled WGS sequence"/>
</dbReference>
<dbReference type="Pfam" id="PF12937">
    <property type="entry name" value="F-box-like"/>
    <property type="match status" value="1"/>
</dbReference>
<dbReference type="Gene3D" id="1.20.1280.50">
    <property type="match status" value="1"/>
</dbReference>